<proteinExistence type="predicted"/>
<dbReference type="EMBL" id="CM047583">
    <property type="protein sequence ID" value="KAI9912494.1"/>
    <property type="molecule type" value="Genomic_DNA"/>
</dbReference>
<reference evidence="1 2" key="1">
    <citation type="journal article" date="2022" name="bioRxiv">
        <title>The genome of the oomycete Peronosclerospora sorghi, a cosmopolitan pathogen of maize and sorghum, is inflated with dispersed pseudogenes.</title>
        <authorList>
            <person name="Fletcher K."/>
            <person name="Martin F."/>
            <person name="Isakeit T."/>
            <person name="Cavanaugh K."/>
            <person name="Magill C."/>
            <person name="Michelmore R."/>
        </authorList>
    </citation>
    <scope>NUCLEOTIDE SEQUENCE [LARGE SCALE GENOMIC DNA]</scope>
    <source>
        <strain evidence="1">P6</strain>
    </source>
</reference>
<organism evidence="1 2">
    <name type="scientific">Peronosclerospora sorghi</name>
    <dbReference type="NCBI Taxonomy" id="230839"/>
    <lineage>
        <taxon>Eukaryota</taxon>
        <taxon>Sar</taxon>
        <taxon>Stramenopiles</taxon>
        <taxon>Oomycota</taxon>
        <taxon>Peronosporomycetes</taxon>
        <taxon>Peronosporales</taxon>
        <taxon>Peronosporaceae</taxon>
        <taxon>Peronosclerospora</taxon>
    </lineage>
</organism>
<protein>
    <submittedName>
        <fullName evidence="1">Uncharacterized protein</fullName>
    </submittedName>
</protein>
<evidence type="ECO:0000313" key="2">
    <source>
        <dbReference type="Proteomes" id="UP001163321"/>
    </source>
</evidence>
<gene>
    <name evidence="1" type="ORF">PsorP6_006188</name>
</gene>
<sequence>MSGNKNPMNNKLEELVEKAGVAKQVLDLEQVVCDDLWTEERKSCTVAFKSGQVDDPAFWQTLSTLGLRDLGVVPELGHTRTLLEVGCGFGNAALPLLANNPALRIVAIDFAESAIELLKNQPLYDEARVAASVCDITQEPLPNAAFANGGVDFALFSFCLSALHPDKIKVQ</sequence>
<name>A0ACC0W165_9STRA</name>
<accession>A0ACC0W165</accession>
<comment type="caution">
    <text evidence="1">The sequence shown here is derived from an EMBL/GenBank/DDBJ whole genome shotgun (WGS) entry which is preliminary data.</text>
</comment>
<evidence type="ECO:0000313" key="1">
    <source>
        <dbReference type="EMBL" id="KAI9912494.1"/>
    </source>
</evidence>
<keyword evidence="2" id="KW-1185">Reference proteome</keyword>
<dbReference type="Proteomes" id="UP001163321">
    <property type="component" value="Chromosome 4"/>
</dbReference>